<reference evidence="3" key="1">
    <citation type="journal article" date="2019" name="Int. J. Syst. Evol. Microbiol.">
        <title>The Global Catalogue of Microorganisms (GCM) 10K type strain sequencing project: providing services to taxonomists for standard genome sequencing and annotation.</title>
        <authorList>
            <consortium name="The Broad Institute Genomics Platform"/>
            <consortium name="The Broad Institute Genome Sequencing Center for Infectious Disease"/>
            <person name="Wu L."/>
            <person name="Ma J."/>
        </authorList>
    </citation>
    <scope>NUCLEOTIDE SEQUENCE [LARGE SCALE GENOMIC DNA]</scope>
    <source>
        <strain evidence="3">CCM 8691</strain>
    </source>
</reference>
<keyword evidence="2" id="KW-0328">Glycosyltransferase</keyword>
<dbReference type="InterPro" id="IPR029044">
    <property type="entry name" value="Nucleotide-diphossugar_trans"/>
</dbReference>
<evidence type="ECO:0000313" key="3">
    <source>
        <dbReference type="Proteomes" id="UP001595789"/>
    </source>
</evidence>
<dbReference type="PANTHER" id="PTHR22916">
    <property type="entry name" value="GLYCOSYLTRANSFERASE"/>
    <property type="match status" value="1"/>
</dbReference>
<dbReference type="Pfam" id="PF00535">
    <property type="entry name" value="Glycos_transf_2"/>
    <property type="match status" value="1"/>
</dbReference>
<dbReference type="EC" id="2.4.-.-" evidence="2"/>
<dbReference type="InterPro" id="IPR001173">
    <property type="entry name" value="Glyco_trans_2-like"/>
</dbReference>
<keyword evidence="3" id="KW-1185">Reference proteome</keyword>
<accession>A0ABV8PCA8</accession>
<dbReference type="RefSeq" id="WP_378984244.1">
    <property type="nucleotide sequence ID" value="NZ_JBHSBW010000009.1"/>
</dbReference>
<dbReference type="CDD" id="cd00761">
    <property type="entry name" value="Glyco_tranf_GTA_type"/>
    <property type="match status" value="1"/>
</dbReference>
<dbReference type="Proteomes" id="UP001595789">
    <property type="component" value="Unassembled WGS sequence"/>
</dbReference>
<dbReference type="SUPFAM" id="SSF53448">
    <property type="entry name" value="Nucleotide-diphospho-sugar transferases"/>
    <property type="match status" value="1"/>
</dbReference>
<name>A0ABV8PCA8_9SPHI</name>
<evidence type="ECO:0000313" key="2">
    <source>
        <dbReference type="EMBL" id="MFC4211321.1"/>
    </source>
</evidence>
<feature type="domain" description="Glycosyltransferase 2-like" evidence="1">
    <location>
        <begin position="7"/>
        <end position="123"/>
    </location>
</feature>
<evidence type="ECO:0000259" key="1">
    <source>
        <dbReference type="Pfam" id="PF00535"/>
    </source>
</evidence>
<sequence length="308" mass="35840">MLNKGISIIICCYNSATRLPKTIQHLAELQLNSSLSVEVIIVDNASTDDTSIKATIELVKYNLEYKIIKEPKPGLNNARKKGAIIAKNKWLLFCDDDNWLDKNYILNFIQNLHAYPNLKVIGCGISEAVYEQQPAKWFYNYKHLCAIFDLNNENKQVNISKSEKDTCWVCGAGIFIDKSALMAYFEEENLILFGRTGNDLMSGEDVDILKFMIKKKHEVGQFTNLQLKHYIPKHRISRNYILRLSRAMTFSSEILVFKSKNLIIKPNILTLFKISIRRIWELNWFETIKAYYDFRGRIDAFKYLKNIK</sequence>
<protein>
    <submittedName>
        <fullName evidence="2">Glycosyltransferase</fullName>
        <ecNumber evidence="2">2.4.-.-</ecNumber>
    </submittedName>
</protein>
<gene>
    <name evidence="2" type="ORF">ACFOWA_09025</name>
</gene>
<dbReference type="EMBL" id="JBHSBW010000009">
    <property type="protein sequence ID" value="MFC4211321.1"/>
    <property type="molecule type" value="Genomic_DNA"/>
</dbReference>
<dbReference type="PANTHER" id="PTHR22916:SF3">
    <property type="entry name" value="UDP-GLCNAC:BETAGAL BETA-1,3-N-ACETYLGLUCOSAMINYLTRANSFERASE-LIKE PROTEIN 1"/>
    <property type="match status" value="1"/>
</dbReference>
<dbReference type="Gene3D" id="3.90.550.10">
    <property type="entry name" value="Spore Coat Polysaccharide Biosynthesis Protein SpsA, Chain A"/>
    <property type="match status" value="1"/>
</dbReference>
<proteinExistence type="predicted"/>
<keyword evidence="2" id="KW-0808">Transferase</keyword>
<dbReference type="GO" id="GO:0016757">
    <property type="term" value="F:glycosyltransferase activity"/>
    <property type="evidence" value="ECO:0007669"/>
    <property type="project" value="UniProtKB-KW"/>
</dbReference>
<comment type="caution">
    <text evidence="2">The sequence shown here is derived from an EMBL/GenBank/DDBJ whole genome shotgun (WGS) entry which is preliminary data.</text>
</comment>
<organism evidence="2 3">
    <name type="scientific">Pedobacter lithocola</name>
    <dbReference type="NCBI Taxonomy" id="1908239"/>
    <lineage>
        <taxon>Bacteria</taxon>
        <taxon>Pseudomonadati</taxon>
        <taxon>Bacteroidota</taxon>
        <taxon>Sphingobacteriia</taxon>
        <taxon>Sphingobacteriales</taxon>
        <taxon>Sphingobacteriaceae</taxon>
        <taxon>Pedobacter</taxon>
    </lineage>
</organism>